<feature type="domain" description="Ribosomal protein L9" evidence="9">
    <location>
        <begin position="1"/>
        <end position="46"/>
    </location>
</feature>
<evidence type="ECO:0000259" key="9">
    <source>
        <dbReference type="Pfam" id="PF01281"/>
    </source>
</evidence>
<feature type="coiled-coil region" evidence="8">
    <location>
        <begin position="51"/>
        <end position="78"/>
    </location>
</feature>
<dbReference type="Pfam" id="PF03948">
    <property type="entry name" value="Ribosomal_L9_C"/>
    <property type="match status" value="1"/>
</dbReference>
<evidence type="ECO:0000256" key="5">
    <source>
        <dbReference type="ARBA" id="ARBA00023274"/>
    </source>
</evidence>
<dbReference type="AlphaFoldDB" id="A0A1U7NMX9"/>
<evidence type="ECO:0000259" key="10">
    <source>
        <dbReference type="Pfam" id="PF03948"/>
    </source>
</evidence>
<dbReference type="InterPro" id="IPR036935">
    <property type="entry name" value="Ribosomal_bL9_N_sf"/>
</dbReference>
<dbReference type="RefSeq" id="WP_076341294.1">
    <property type="nucleotide sequence ID" value="NZ_CAJTMI010000020.1"/>
</dbReference>
<dbReference type="SUPFAM" id="SSF55658">
    <property type="entry name" value="L9 N-domain-like"/>
    <property type="match status" value="1"/>
</dbReference>
<dbReference type="Proteomes" id="UP000186705">
    <property type="component" value="Unassembled WGS sequence"/>
</dbReference>
<evidence type="ECO:0000313" key="11">
    <source>
        <dbReference type="EMBL" id="OLU46645.1"/>
    </source>
</evidence>
<dbReference type="InterPro" id="IPR020069">
    <property type="entry name" value="Ribosomal_bL9_C"/>
</dbReference>
<dbReference type="Pfam" id="PF01281">
    <property type="entry name" value="Ribosomal_L9_N"/>
    <property type="match status" value="1"/>
</dbReference>
<proteinExistence type="inferred from homology"/>
<evidence type="ECO:0000313" key="12">
    <source>
        <dbReference type="Proteomes" id="UP000186705"/>
    </source>
</evidence>
<dbReference type="SUPFAM" id="SSF55653">
    <property type="entry name" value="Ribosomal protein L9 C-domain"/>
    <property type="match status" value="1"/>
</dbReference>
<evidence type="ECO:0000256" key="2">
    <source>
        <dbReference type="ARBA" id="ARBA00022730"/>
    </source>
</evidence>
<evidence type="ECO:0000256" key="3">
    <source>
        <dbReference type="ARBA" id="ARBA00022884"/>
    </source>
</evidence>
<evidence type="ECO:0000256" key="7">
    <source>
        <dbReference type="HAMAP-Rule" id="MF_00503"/>
    </source>
</evidence>
<dbReference type="InterPro" id="IPR020594">
    <property type="entry name" value="Ribosomal_bL9_bac/chp"/>
</dbReference>
<dbReference type="GeneID" id="78275423"/>
<gene>
    <name evidence="7" type="primary">rplI</name>
    <name evidence="11" type="ORF">BO225_05620</name>
</gene>
<dbReference type="HAMAP" id="MF_00503">
    <property type="entry name" value="Ribosomal_bL9"/>
    <property type="match status" value="1"/>
</dbReference>
<dbReference type="GO" id="GO:0005840">
    <property type="term" value="C:ribosome"/>
    <property type="evidence" value="ECO:0007669"/>
    <property type="project" value="UniProtKB-KW"/>
</dbReference>
<sequence length="149" mass="16737">MKVILLKDVKKVGKKDEIKEVSDGYGYNYLIKNGMAIAYTKGSKHKLDEQLALKAQDEANKEQEAKEIQERLKDLVLEFKLKAGKNGNVFGSISNKQIVNALAQKGIEIDKKKIHKDVDINSLGTTIVKVDLYKNKVIGEIKVHVSEKE</sequence>
<organism evidence="11 12">
    <name type="scientific">Dubosiella newyorkensis</name>
    <dbReference type="NCBI Taxonomy" id="1862672"/>
    <lineage>
        <taxon>Bacteria</taxon>
        <taxon>Bacillati</taxon>
        <taxon>Bacillota</taxon>
        <taxon>Erysipelotrichia</taxon>
        <taxon>Erysipelotrichales</taxon>
        <taxon>Erysipelotrichaceae</taxon>
        <taxon>Dubosiella</taxon>
    </lineage>
</organism>
<comment type="similarity">
    <text evidence="1 7">Belongs to the bacterial ribosomal protein bL9 family.</text>
</comment>
<feature type="domain" description="Large ribosomal subunit protein bL9 C-terminal" evidence="10">
    <location>
        <begin position="63"/>
        <end position="146"/>
    </location>
</feature>
<keyword evidence="5 7" id="KW-0687">Ribonucleoprotein</keyword>
<dbReference type="InterPro" id="IPR036791">
    <property type="entry name" value="Ribosomal_bL9_C_sf"/>
</dbReference>
<dbReference type="OrthoDB" id="9788336at2"/>
<keyword evidence="8" id="KW-0175">Coiled coil</keyword>
<keyword evidence="4 7" id="KW-0689">Ribosomal protein</keyword>
<dbReference type="GO" id="GO:0003735">
    <property type="term" value="F:structural constituent of ribosome"/>
    <property type="evidence" value="ECO:0007669"/>
    <property type="project" value="InterPro"/>
</dbReference>
<dbReference type="PANTHER" id="PTHR21368">
    <property type="entry name" value="50S RIBOSOMAL PROTEIN L9"/>
    <property type="match status" value="1"/>
</dbReference>
<keyword evidence="2 7" id="KW-0699">rRNA-binding</keyword>
<dbReference type="Gene3D" id="3.10.430.100">
    <property type="entry name" value="Ribosomal protein L9, C-terminal domain"/>
    <property type="match status" value="1"/>
</dbReference>
<comment type="caution">
    <text evidence="11">The sequence shown here is derived from an EMBL/GenBank/DDBJ whole genome shotgun (WGS) entry which is preliminary data.</text>
</comment>
<evidence type="ECO:0000256" key="8">
    <source>
        <dbReference type="SAM" id="Coils"/>
    </source>
</evidence>
<keyword evidence="3 7" id="KW-0694">RNA-binding</keyword>
<keyword evidence="12" id="KW-1185">Reference proteome</keyword>
<dbReference type="STRING" id="1862672.BO225_05620"/>
<dbReference type="GO" id="GO:0019843">
    <property type="term" value="F:rRNA binding"/>
    <property type="evidence" value="ECO:0007669"/>
    <property type="project" value="UniProtKB-UniRule"/>
</dbReference>
<evidence type="ECO:0000256" key="4">
    <source>
        <dbReference type="ARBA" id="ARBA00022980"/>
    </source>
</evidence>
<name>A0A1U7NMX9_9FIRM</name>
<dbReference type="EMBL" id="MPKA01000062">
    <property type="protein sequence ID" value="OLU46645.1"/>
    <property type="molecule type" value="Genomic_DNA"/>
</dbReference>
<comment type="function">
    <text evidence="7">Binds to the 23S rRNA.</text>
</comment>
<dbReference type="InterPro" id="IPR020070">
    <property type="entry name" value="Ribosomal_bL9_N"/>
</dbReference>
<dbReference type="GO" id="GO:1990904">
    <property type="term" value="C:ribonucleoprotein complex"/>
    <property type="evidence" value="ECO:0007669"/>
    <property type="project" value="UniProtKB-KW"/>
</dbReference>
<protein>
    <recommendedName>
        <fullName evidence="6 7">Large ribosomal subunit protein bL9</fullName>
    </recommendedName>
</protein>
<dbReference type="GO" id="GO:0006412">
    <property type="term" value="P:translation"/>
    <property type="evidence" value="ECO:0007669"/>
    <property type="project" value="UniProtKB-UniRule"/>
</dbReference>
<evidence type="ECO:0000256" key="1">
    <source>
        <dbReference type="ARBA" id="ARBA00010605"/>
    </source>
</evidence>
<dbReference type="NCBIfam" id="TIGR00158">
    <property type="entry name" value="L9"/>
    <property type="match status" value="1"/>
</dbReference>
<reference evidence="11 12" key="1">
    <citation type="submission" date="2016-11" db="EMBL/GenBank/DDBJ databases">
        <title>Description of two novel members of the family Erysipelotrichaceae: Ileibacterium lipovorans gen. nov., sp. nov. and Dubosiella newyorkensis, gen. nov., sp. nov.</title>
        <authorList>
            <person name="Cox L.M."/>
            <person name="Sohn J."/>
            <person name="Tyrrell K.L."/>
            <person name="Citron D.M."/>
            <person name="Lawson P.A."/>
            <person name="Patel N.B."/>
            <person name="Iizumi T."/>
            <person name="Perez-Perez G.I."/>
            <person name="Goldstein E.J."/>
            <person name="Blaser M.J."/>
        </authorList>
    </citation>
    <scope>NUCLEOTIDE SEQUENCE [LARGE SCALE GENOMIC DNA]</scope>
    <source>
        <strain evidence="11 12">NYU-BL-A4</strain>
    </source>
</reference>
<dbReference type="InterPro" id="IPR009027">
    <property type="entry name" value="Ribosomal_bL9/RNase_H1_N"/>
</dbReference>
<dbReference type="Gene3D" id="3.40.5.10">
    <property type="entry name" value="Ribosomal protein L9, N-terminal domain"/>
    <property type="match status" value="1"/>
</dbReference>
<evidence type="ECO:0000256" key="6">
    <source>
        <dbReference type="ARBA" id="ARBA00035292"/>
    </source>
</evidence>
<accession>A0A1U7NMX9</accession>
<dbReference type="InterPro" id="IPR000244">
    <property type="entry name" value="Ribosomal_bL9"/>
</dbReference>